<dbReference type="PROSITE" id="PS51071">
    <property type="entry name" value="HTH_RPIR"/>
    <property type="match status" value="1"/>
</dbReference>
<dbReference type="Pfam" id="PF01418">
    <property type="entry name" value="HTH_6"/>
    <property type="match status" value="1"/>
</dbReference>
<reference evidence="6" key="1">
    <citation type="submission" date="2016-10" db="EMBL/GenBank/DDBJ databases">
        <title>Draft Genome Sequence of Nocardioides luteus Strain BAFB, an Alkane-Degrading Bacterium Isolated from JP-7 Polluted Soil.</title>
        <authorList>
            <person name="Brown L."/>
            <person name="Ruiz O.N."/>
            <person name="Gunasekera T."/>
        </authorList>
    </citation>
    <scope>NUCLEOTIDE SEQUENCE [LARGE SCALE GENOMIC DNA]</scope>
    <source>
        <strain evidence="6">BAFB</strain>
    </source>
</reference>
<dbReference type="AlphaFoldDB" id="A0A1J4MZC4"/>
<name>A0A1J4MZC4_9ACTN</name>
<evidence type="ECO:0000313" key="7">
    <source>
        <dbReference type="Proteomes" id="UP000033772"/>
    </source>
</evidence>
<dbReference type="STRING" id="1844.UG56_021375"/>
<dbReference type="PANTHER" id="PTHR30514">
    <property type="entry name" value="GLUCOKINASE"/>
    <property type="match status" value="1"/>
</dbReference>
<keyword evidence="2" id="KW-0238">DNA-binding</keyword>
<evidence type="ECO:0000259" key="5">
    <source>
        <dbReference type="PROSITE" id="PS51464"/>
    </source>
</evidence>
<dbReference type="Gene3D" id="1.10.10.10">
    <property type="entry name" value="Winged helix-like DNA-binding domain superfamily/Winged helix DNA-binding domain"/>
    <property type="match status" value="1"/>
</dbReference>
<dbReference type="SUPFAM" id="SSF46689">
    <property type="entry name" value="Homeodomain-like"/>
    <property type="match status" value="1"/>
</dbReference>
<dbReference type="PANTHER" id="PTHR30514:SF1">
    <property type="entry name" value="HTH-TYPE TRANSCRIPTIONAL REGULATOR HEXR-RELATED"/>
    <property type="match status" value="1"/>
</dbReference>
<sequence>MTSAPVLPAIRAAMPRLNPSERAVAEVVLTRSEWAIEATTAEIAAEASVSTATVVRAAQRLGFRGFPHLKVLLARDLGTAKTETTEGGSPLTVVRSFFADIADSASDMVGLLSEEQVTRAVELLAEARSILVAGTGVSSPVAQDIAMRLGSQGLSTVAPSDHLDQLIRARLLQPGDVCVVVSGTGATAPTIQVAQAAVAGGAAVIALTSFTGTQLTKLAEVELVTPQGGRAGFRQELDSIIRIPQLILGNALVAAVASRDPEAAANVRARVLEVVGGELDPQG</sequence>
<protein>
    <recommendedName>
        <fullName evidence="8">RpiR family transcriptional regulator</fullName>
    </recommendedName>
</protein>
<dbReference type="GO" id="GO:0003700">
    <property type="term" value="F:DNA-binding transcription factor activity"/>
    <property type="evidence" value="ECO:0007669"/>
    <property type="project" value="InterPro"/>
</dbReference>
<comment type="caution">
    <text evidence="6">The sequence shown here is derived from an EMBL/GenBank/DDBJ whole genome shotgun (WGS) entry which is preliminary data.</text>
</comment>
<dbReference type="Pfam" id="PF01380">
    <property type="entry name" value="SIS"/>
    <property type="match status" value="1"/>
</dbReference>
<evidence type="ECO:0008006" key="8">
    <source>
        <dbReference type="Google" id="ProtNLM"/>
    </source>
</evidence>
<dbReference type="InterPro" id="IPR046348">
    <property type="entry name" value="SIS_dom_sf"/>
</dbReference>
<keyword evidence="1" id="KW-0805">Transcription regulation</keyword>
<dbReference type="GO" id="GO:1901135">
    <property type="term" value="P:carbohydrate derivative metabolic process"/>
    <property type="evidence" value="ECO:0007669"/>
    <property type="project" value="InterPro"/>
</dbReference>
<gene>
    <name evidence="6" type="ORF">UG56_021375</name>
</gene>
<dbReference type="EMBL" id="JZDQ02000034">
    <property type="protein sequence ID" value="OIJ24700.1"/>
    <property type="molecule type" value="Genomic_DNA"/>
</dbReference>
<dbReference type="PROSITE" id="PS51464">
    <property type="entry name" value="SIS"/>
    <property type="match status" value="1"/>
</dbReference>
<accession>A0A1J4MZC4</accession>
<organism evidence="6 7">
    <name type="scientific">Nocardioides luteus</name>
    <dbReference type="NCBI Taxonomy" id="1844"/>
    <lineage>
        <taxon>Bacteria</taxon>
        <taxon>Bacillati</taxon>
        <taxon>Actinomycetota</taxon>
        <taxon>Actinomycetes</taxon>
        <taxon>Propionibacteriales</taxon>
        <taxon>Nocardioidaceae</taxon>
        <taxon>Nocardioides</taxon>
    </lineage>
</organism>
<feature type="domain" description="SIS" evidence="5">
    <location>
        <begin position="120"/>
        <end position="262"/>
    </location>
</feature>
<dbReference type="RefSeq" id="WP_045550563.1">
    <property type="nucleotide sequence ID" value="NZ_JZDQ02000034.1"/>
</dbReference>
<evidence type="ECO:0000259" key="4">
    <source>
        <dbReference type="PROSITE" id="PS51071"/>
    </source>
</evidence>
<dbReference type="GO" id="GO:0097367">
    <property type="term" value="F:carbohydrate derivative binding"/>
    <property type="evidence" value="ECO:0007669"/>
    <property type="project" value="InterPro"/>
</dbReference>
<feature type="domain" description="HTH rpiR-type" evidence="4">
    <location>
        <begin position="4"/>
        <end position="80"/>
    </location>
</feature>
<keyword evidence="7" id="KW-1185">Reference proteome</keyword>
<dbReference type="SUPFAM" id="SSF53697">
    <property type="entry name" value="SIS domain"/>
    <property type="match status" value="1"/>
</dbReference>
<dbReference type="OrthoDB" id="3770404at2"/>
<evidence type="ECO:0000256" key="2">
    <source>
        <dbReference type="ARBA" id="ARBA00023125"/>
    </source>
</evidence>
<dbReference type="InterPro" id="IPR047640">
    <property type="entry name" value="RpiR-like"/>
</dbReference>
<keyword evidence="3" id="KW-0804">Transcription</keyword>
<dbReference type="InterPro" id="IPR001347">
    <property type="entry name" value="SIS_dom"/>
</dbReference>
<evidence type="ECO:0000256" key="1">
    <source>
        <dbReference type="ARBA" id="ARBA00023015"/>
    </source>
</evidence>
<evidence type="ECO:0000313" key="6">
    <source>
        <dbReference type="EMBL" id="OIJ24700.1"/>
    </source>
</evidence>
<dbReference type="InterPro" id="IPR036388">
    <property type="entry name" value="WH-like_DNA-bd_sf"/>
</dbReference>
<evidence type="ECO:0000256" key="3">
    <source>
        <dbReference type="ARBA" id="ARBA00023163"/>
    </source>
</evidence>
<dbReference type="Proteomes" id="UP000033772">
    <property type="component" value="Unassembled WGS sequence"/>
</dbReference>
<dbReference type="CDD" id="cd05013">
    <property type="entry name" value="SIS_RpiR"/>
    <property type="match status" value="1"/>
</dbReference>
<proteinExistence type="predicted"/>
<dbReference type="GO" id="GO:0003677">
    <property type="term" value="F:DNA binding"/>
    <property type="evidence" value="ECO:0007669"/>
    <property type="project" value="UniProtKB-KW"/>
</dbReference>
<dbReference type="InterPro" id="IPR009057">
    <property type="entry name" value="Homeodomain-like_sf"/>
</dbReference>
<dbReference type="Gene3D" id="3.40.50.10490">
    <property type="entry name" value="Glucose-6-phosphate isomerase like protein, domain 1"/>
    <property type="match status" value="1"/>
</dbReference>
<dbReference type="InterPro" id="IPR000281">
    <property type="entry name" value="HTH_RpiR"/>
</dbReference>
<dbReference type="InterPro" id="IPR035472">
    <property type="entry name" value="RpiR-like_SIS"/>
</dbReference>